<comment type="caution">
    <text evidence="1">The sequence shown here is derived from an EMBL/GenBank/DDBJ whole genome shotgun (WGS) entry which is preliminary data.</text>
</comment>
<gene>
    <name evidence="1" type="ORF">REJC140_00117</name>
</gene>
<accession>A0ABN7JCP6</accession>
<keyword evidence="2" id="KW-1185">Reference proteome</keyword>
<evidence type="ECO:0000313" key="1">
    <source>
        <dbReference type="EMBL" id="CAD7023172.1"/>
    </source>
</evidence>
<name>A0ABN7JCP6_9HYPH</name>
<evidence type="ECO:0000313" key="2">
    <source>
        <dbReference type="Proteomes" id="UP000606921"/>
    </source>
</evidence>
<dbReference type="EMBL" id="CABFWF030000001">
    <property type="protein sequence ID" value="CAD7023172.1"/>
    <property type="molecule type" value="Genomic_DNA"/>
</dbReference>
<dbReference type="Proteomes" id="UP000606921">
    <property type="component" value="Unassembled WGS sequence"/>
</dbReference>
<sequence length="136" mass="14486">MAMNFRPAAFHAVPHRSAWAVRRSGADCVLVAGLRREAAIAEAIRRADEIDALAYIHDGTGRVETVHAANPDVVSVNVALRQAVTDTGKRCEITNLFDEEGDETDDASAAVAAVAKLADDRWLSVDLTAFVGTGVN</sequence>
<dbReference type="RefSeq" id="WP_142590809.1">
    <property type="nucleotide sequence ID" value="NZ_CABFWF030000001.1"/>
</dbReference>
<protein>
    <submittedName>
        <fullName evidence="1">Uncharacterized protein</fullName>
    </submittedName>
</protein>
<organism evidence="1 2">
    <name type="scientific">Pseudorhizobium endolithicum</name>
    <dbReference type="NCBI Taxonomy" id="1191678"/>
    <lineage>
        <taxon>Bacteria</taxon>
        <taxon>Pseudomonadati</taxon>
        <taxon>Pseudomonadota</taxon>
        <taxon>Alphaproteobacteria</taxon>
        <taxon>Hyphomicrobiales</taxon>
        <taxon>Rhizobiaceae</taxon>
        <taxon>Rhizobium/Agrobacterium group</taxon>
        <taxon>Pseudorhizobium</taxon>
    </lineage>
</organism>
<reference evidence="1 2" key="1">
    <citation type="submission" date="2020-11" db="EMBL/GenBank/DDBJ databases">
        <authorList>
            <person name="Lassalle F."/>
        </authorList>
    </citation>
    <scope>NUCLEOTIDE SEQUENCE [LARGE SCALE GENOMIC DNA]</scope>
    <source>
        <strain evidence="1 2">JC140</strain>
    </source>
</reference>
<proteinExistence type="predicted"/>